<keyword evidence="2" id="KW-1185">Reference proteome</keyword>
<name>A0AAV2P8T6_9HYME</name>
<dbReference type="AlphaFoldDB" id="A0AAV2P8T6"/>
<gene>
    <name evidence="1" type="ORF">LPLAT_LOCUS14280</name>
</gene>
<evidence type="ECO:0000313" key="1">
    <source>
        <dbReference type="EMBL" id="CAL1689334.1"/>
    </source>
</evidence>
<protein>
    <submittedName>
        <fullName evidence="1">Uncharacterized protein</fullName>
    </submittedName>
</protein>
<dbReference type="Proteomes" id="UP001497644">
    <property type="component" value="Chromosome 9"/>
</dbReference>
<sequence length="78" mass="8798">MVATLPQRQQTTLRTTASCEDCNRLVRHIQLSTNIIARFLLRTCFYLVCVKLSSSPFDDASSGTQRLRNCATKLSFSL</sequence>
<reference evidence="1" key="1">
    <citation type="submission" date="2024-04" db="EMBL/GenBank/DDBJ databases">
        <authorList>
            <consortium name="Molecular Ecology Group"/>
        </authorList>
    </citation>
    <scope>NUCLEOTIDE SEQUENCE</scope>
</reference>
<organism evidence="1 2">
    <name type="scientific">Lasius platythorax</name>
    <dbReference type="NCBI Taxonomy" id="488582"/>
    <lineage>
        <taxon>Eukaryota</taxon>
        <taxon>Metazoa</taxon>
        <taxon>Ecdysozoa</taxon>
        <taxon>Arthropoda</taxon>
        <taxon>Hexapoda</taxon>
        <taxon>Insecta</taxon>
        <taxon>Pterygota</taxon>
        <taxon>Neoptera</taxon>
        <taxon>Endopterygota</taxon>
        <taxon>Hymenoptera</taxon>
        <taxon>Apocrita</taxon>
        <taxon>Aculeata</taxon>
        <taxon>Formicoidea</taxon>
        <taxon>Formicidae</taxon>
        <taxon>Formicinae</taxon>
        <taxon>Lasius</taxon>
        <taxon>Lasius</taxon>
    </lineage>
</organism>
<evidence type="ECO:0000313" key="2">
    <source>
        <dbReference type="Proteomes" id="UP001497644"/>
    </source>
</evidence>
<dbReference type="EMBL" id="OZ034832">
    <property type="protein sequence ID" value="CAL1689334.1"/>
    <property type="molecule type" value="Genomic_DNA"/>
</dbReference>
<accession>A0AAV2P8T6</accession>
<proteinExistence type="predicted"/>